<proteinExistence type="predicted"/>
<dbReference type="Proteomes" id="UP000326903">
    <property type="component" value="Unassembled WGS sequence"/>
</dbReference>
<accession>A0A5J5IEW4</accession>
<sequence>MEHKKELEELNKKSLEKIDEYIKTKGNLDKDHHEKLSEAKHKWQSSWTDLMDVLMYLERIEL</sequence>
<protein>
    <submittedName>
        <fullName evidence="1">Uncharacterized protein</fullName>
    </submittedName>
</protein>
<reference evidence="1 2" key="1">
    <citation type="submission" date="2019-09" db="EMBL/GenBank/DDBJ databases">
        <title>Draft genome sequence of Ginsengibacter sp. BR5-29.</title>
        <authorList>
            <person name="Im W.-T."/>
        </authorList>
    </citation>
    <scope>NUCLEOTIDE SEQUENCE [LARGE SCALE GENOMIC DNA]</scope>
    <source>
        <strain evidence="1 2">BR5-29</strain>
    </source>
</reference>
<keyword evidence="2" id="KW-1185">Reference proteome</keyword>
<name>A0A5J5IEW4_9BACT</name>
<dbReference type="AlphaFoldDB" id="A0A5J5IEW4"/>
<organism evidence="1 2">
    <name type="scientific">Ginsengibacter hankyongi</name>
    <dbReference type="NCBI Taxonomy" id="2607284"/>
    <lineage>
        <taxon>Bacteria</taxon>
        <taxon>Pseudomonadati</taxon>
        <taxon>Bacteroidota</taxon>
        <taxon>Chitinophagia</taxon>
        <taxon>Chitinophagales</taxon>
        <taxon>Chitinophagaceae</taxon>
        <taxon>Ginsengibacter</taxon>
    </lineage>
</organism>
<gene>
    <name evidence="1" type="ORF">FW778_22075</name>
</gene>
<comment type="caution">
    <text evidence="1">The sequence shown here is derived from an EMBL/GenBank/DDBJ whole genome shotgun (WGS) entry which is preliminary data.</text>
</comment>
<evidence type="ECO:0000313" key="1">
    <source>
        <dbReference type="EMBL" id="KAA9034526.1"/>
    </source>
</evidence>
<dbReference type="RefSeq" id="WP_150417073.1">
    <property type="nucleotide sequence ID" value="NZ_VYQF01000014.1"/>
</dbReference>
<dbReference type="EMBL" id="VYQF01000014">
    <property type="protein sequence ID" value="KAA9034526.1"/>
    <property type="molecule type" value="Genomic_DNA"/>
</dbReference>
<evidence type="ECO:0000313" key="2">
    <source>
        <dbReference type="Proteomes" id="UP000326903"/>
    </source>
</evidence>